<feature type="transmembrane region" description="Helical" evidence="1">
    <location>
        <begin position="152"/>
        <end position="173"/>
    </location>
</feature>
<dbReference type="OrthoDB" id="9765258at2"/>
<dbReference type="InterPro" id="IPR012830">
    <property type="entry name" value="Citrate_utilization_prot_B"/>
</dbReference>
<dbReference type="InterPro" id="IPR036197">
    <property type="entry name" value="NarG-like_sf"/>
</dbReference>
<reference evidence="2 3" key="1">
    <citation type="submission" date="2016-10" db="EMBL/GenBank/DDBJ databases">
        <authorList>
            <person name="de Groot N.N."/>
        </authorList>
    </citation>
    <scope>NUCLEOTIDE SEQUENCE [LARGE SCALE GENOMIC DNA]</scope>
    <source>
        <strain evidence="2 3">CGMCC 1.11030</strain>
    </source>
</reference>
<feature type="transmembrane region" description="Helical" evidence="1">
    <location>
        <begin position="262"/>
        <end position="282"/>
    </location>
</feature>
<dbReference type="RefSeq" id="WP_092861715.1">
    <property type="nucleotide sequence ID" value="NZ_FOQH01000008.1"/>
</dbReference>
<proteinExistence type="predicted"/>
<dbReference type="EMBL" id="FOQH01000008">
    <property type="protein sequence ID" value="SFI61865.1"/>
    <property type="molecule type" value="Genomic_DNA"/>
</dbReference>
<sequence>MFDLPSPDAGLREPNLAEAERLMTVCNSCRYCEGLCAVFPAMELRRAFTDGDLQYLANLCHSCGACYHDCQFSPPHEFDVNVPAVLAKVRNDSYEAHAWPAALRPLFRRHGAALAVGVALAAALFLAGFVVAGDPGALWSAHRSPDLFYALMPHSAMTALFGTAFAWMLFAVFMGARSFWKATGASVDGLALGRAGHDAATLRYLDGGGVGCMNEGEEPDDTRRLWHHFTFYGFLLCLASTSVATVYHYVFDRPAPYPLWDLPKILGVLGGIGLVIGPIGLLRAKARRFPDLLDPRFRGMEVGFLAILLLTGASGLALVSLRSTPLLGPLLALHLGAVLALFLSMPYGKFVHGLYRYLALARWRREDPSRG</sequence>
<accession>A0A1I3JPM8</accession>
<dbReference type="STRING" id="1114924.SAMN05216258_10886"/>
<organism evidence="2 3">
    <name type="scientific">Albimonas pacifica</name>
    <dbReference type="NCBI Taxonomy" id="1114924"/>
    <lineage>
        <taxon>Bacteria</taxon>
        <taxon>Pseudomonadati</taxon>
        <taxon>Pseudomonadota</taxon>
        <taxon>Alphaproteobacteria</taxon>
        <taxon>Rhodobacterales</taxon>
        <taxon>Paracoccaceae</taxon>
        <taxon>Albimonas</taxon>
    </lineage>
</organism>
<evidence type="ECO:0000313" key="3">
    <source>
        <dbReference type="Proteomes" id="UP000199377"/>
    </source>
</evidence>
<dbReference type="SUPFAM" id="SSF103501">
    <property type="entry name" value="Respiratory nitrate reductase 1 gamma chain"/>
    <property type="match status" value="1"/>
</dbReference>
<feature type="transmembrane region" description="Helical" evidence="1">
    <location>
        <begin position="112"/>
        <end position="132"/>
    </location>
</feature>
<dbReference type="SUPFAM" id="SSF54862">
    <property type="entry name" value="4Fe-4S ferredoxins"/>
    <property type="match status" value="1"/>
</dbReference>
<feature type="transmembrane region" description="Helical" evidence="1">
    <location>
        <begin position="327"/>
        <end position="347"/>
    </location>
</feature>
<keyword evidence="3" id="KW-1185">Reference proteome</keyword>
<name>A0A1I3JPM8_9RHOB</name>
<keyword evidence="1" id="KW-0812">Transmembrane</keyword>
<protein>
    <submittedName>
        <fullName evidence="2">Citrate/tricarballylate utilization protein</fullName>
    </submittedName>
</protein>
<gene>
    <name evidence="2" type="ORF">SAMN05216258_10886</name>
</gene>
<dbReference type="Proteomes" id="UP000199377">
    <property type="component" value="Unassembled WGS sequence"/>
</dbReference>
<evidence type="ECO:0000313" key="2">
    <source>
        <dbReference type="EMBL" id="SFI61865.1"/>
    </source>
</evidence>
<keyword evidence="1" id="KW-0472">Membrane</keyword>
<evidence type="ECO:0000256" key="1">
    <source>
        <dbReference type="SAM" id="Phobius"/>
    </source>
</evidence>
<keyword evidence="1" id="KW-1133">Transmembrane helix</keyword>
<dbReference type="AlphaFoldDB" id="A0A1I3JPM8"/>
<feature type="transmembrane region" description="Helical" evidence="1">
    <location>
        <begin position="302"/>
        <end position="321"/>
    </location>
</feature>
<feature type="transmembrane region" description="Helical" evidence="1">
    <location>
        <begin position="229"/>
        <end position="250"/>
    </location>
</feature>
<dbReference type="NCBIfam" id="TIGR02484">
    <property type="entry name" value="CitB"/>
    <property type="match status" value="1"/>
</dbReference>